<evidence type="ECO:0000259" key="5">
    <source>
        <dbReference type="Pfam" id="PF02637"/>
    </source>
</evidence>
<evidence type="ECO:0000256" key="4">
    <source>
        <dbReference type="ARBA" id="ARBA00022917"/>
    </source>
</evidence>
<proteinExistence type="predicted"/>
<dbReference type="SUPFAM" id="SSF89095">
    <property type="entry name" value="GatB/YqeY motif"/>
    <property type="match status" value="1"/>
</dbReference>
<gene>
    <name evidence="6" type="ORF">Q604_UNBC04196G0001</name>
</gene>
<evidence type="ECO:0000256" key="3">
    <source>
        <dbReference type="ARBA" id="ARBA00022840"/>
    </source>
</evidence>
<keyword evidence="1" id="KW-0436">Ligase</keyword>
<feature type="non-terminal residue" evidence="6">
    <location>
        <position position="1"/>
    </location>
</feature>
<dbReference type="EMBL" id="AZMM01004196">
    <property type="protein sequence ID" value="ETJ41854.1"/>
    <property type="molecule type" value="Genomic_DNA"/>
</dbReference>
<evidence type="ECO:0000256" key="2">
    <source>
        <dbReference type="ARBA" id="ARBA00022741"/>
    </source>
</evidence>
<organism evidence="6">
    <name type="scientific">human gut metagenome</name>
    <dbReference type="NCBI Taxonomy" id="408170"/>
    <lineage>
        <taxon>unclassified sequences</taxon>
        <taxon>metagenomes</taxon>
        <taxon>organismal metagenomes</taxon>
    </lineage>
</organism>
<dbReference type="InterPro" id="IPR003789">
    <property type="entry name" value="Asn/Gln_tRNA_amidoTrase-B-like"/>
</dbReference>
<name>W1YKZ6_9ZZZZ</name>
<keyword evidence="4" id="KW-0648">Protein biosynthesis</keyword>
<dbReference type="GO" id="GO:0005524">
    <property type="term" value="F:ATP binding"/>
    <property type="evidence" value="ECO:0007669"/>
    <property type="project" value="UniProtKB-KW"/>
</dbReference>
<comment type="caution">
    <text evidence="6">The sequence shown here is derived from an EMBL/GenBank/DDBJ whole genome shotgun (WGS) entry which is preliminary data.</text>
</comment>
<evidence type="ECO:0000256" key="1">
    <source>
        <dbReference type="ARBA" id="ARBA00022598"/>
    </source>
</evidence>
<dbReference type="GO" id="GO:0006412">
    <property type="term" value="P:translation"/>
    <property type="evidence" value="ECO:0007669"/>
    <property type="project" value="UniProtKB-KW"/>
</dbReference>
<keyword evidence="2" id="KW-0547">Nucleotide-binding</keyword>
<protein>
    <recommendedName>
        <fullName evidence="5">Asn/Gln amidotransferase domain-containing protein</fullName>
    </recommendedName>
</protein>
<dbReference type="GO" id="GO:0016884">
    <property type="term" value="F:carbon-nitrogen ligase activity, with glutamine as amido-N-donor"/>
    <property type="evidence" value="ECO:0007669"/>
    <property type="project" value="InterPro"/>
</dbReference>
<dbReference type="AlphaFoldDB" id="W1YKZ6"/>
<dbReference type="InterPro" id="IPR023168">
    <property type="entry name" value="GatB_Yqey_C_2"/>
</dbReference>
<sequence>LVGQVMKESKGRANPGMVNELLKKFLND</sequence>
<dbReference type="Pfam" id="PF02637">
    <property type="entry name" value="GatB_Yqey"/>
    <property type="match status" value="1"/>
</dbReference>
<evidence type="ECO:0000313" key="6">
    <source>
        <dbReference type="EMBL" id="ETJ41854.1"/>
    </source>
</evidence>
<reference evidence="6" key="1">
    <citation type="submission" date="2013-12" db="EMBL/GenBank/DDBJ databases">
        <title>A Varibaculum cambriense genome reconstructed from a premature infant gut community with otherwise low bacterial novelty that shifts toward anaerobic metabolism during the third week of life.</title>
        <authorList>
            <person name="Brown C.T."/>
            <person name="Sharon I."/>
            <person name="Thomas B.C."/>
            <person name="Castelle C.J."/>
            <person name="Morowitz M.J."/>
            <person name="Banfield J.F."/>
        </authorList>
    </citation>
    <scope>NUCLEOTIDE SEQUENCE</scope>
</reference>
<dbReference type="Gene3D" id="1.10.10.410">
    <property type="match status" value="1"/>
</dbReference>
<dbReference type="InterPro" id="IPR018027">
    <property type="entry name" value="Asn/Gln_amidotransferase"/>
</dbReference>
<accession>W1YKZ6</accession>
<keyword evidence="3" id="KW-0067">ATP-binding</keyword>
<feature type="domain" description="Asn/Gln amidotransferase" evidence="5">
    <location>
        <begin position="1"/>
        <end position="26"/>
    </location>
</feature>